<dbReference type="RefSeq" id="WP_316972796.1">
    <property type="nucleotide sequence ID" value="NZ_JAWIIJ010000002.1"/>
</dbReference>
<dbReference type="SUPFAM" id="SSF46689">
    <property type="entry name" value="Homeodomain-like"/>
    <property type="match status" value="1"/>
</dbReference>
<keyword evidence="8" id="KW-1185">Reference proteome</keyword>
<dbReference type="Pfam" id="PF00440">
    <property type="entry name" value="TetR_N"/>
    <property type="match status" value="1"/>
</dbReference>
<feature type="DNA-binding region" description="H-T-H motif" evidence="5">
    <location>
        <begin position="33"/>
        <end position="52"/>
    </location>
</feature>
<dbReference type="InterPro" id="IPR013572">
    <property type="entry name" value="Tscrpt_reg_MAATS_C"/>
</dbReference>
<keyword evidence="4" id="KW-0804">Transcription</keyword>
<keyword evidence="3 5" id="KW-0238">DNA-binding</keyword>
<dbReference type="PANTHER" id="PTHR47506">
    <property type="entry name" value="TRANSCRIPTIONAL REGULATORY PROTEIN"/>
    <property type="match status" value="1"/>
</dbReference>
<dbReference type="Proteomes" id="UP001269819">
    <property type="component" value="Unassembled WGS sequence"/>
</dbReference>
<dbReference type="InterPro" id="IPR023772">
    <property type="entry name" value="DNA-bd_HTH_TetR-type_CS"/>
</dbReference>
<evidence type="ECO:0000256" key="4">
    <source>
        <dbReference type="ARBA" id="ARBA00023163"/>
    </source>
</evidence>
<dbReference type="PANTHER" id="PTHR47506:SF1">
    <property type="entry name" value="HTH-TYPE TRANSCRIPTIONAL REGULATOR YJDC"/>
    <property type="match status" value="1"/>
</dbReference>
<dbReference type="InterPro" id="IPR036271">
    <property type="entry name" value="Tet_transcr_reg_TetR-rel_C_sf"/>
</dbReference>
<dbReference type="InterPro" id="IPR001647">
    <property type="entry name" value="HTH_TetR"/>
</dbReference>
<evidence type="ECO:0000256" key="3">
    <source>
        <dbReference type="ARBA" id="ARBA00023125"/>
    </source>
</evidence>
<dbReference type="InterPro" id="IPR009057">
    <property type="entry name" value="Homeodomain-like_sf"/>
</dbReference>
<dbReference type="EMBL" id="JAWIIJ010000002">
    <property type="protein sequence ID" value="MDV2077935.1"/>
    <property type="molecule type" value="Genomic_DNA"/>
</dbReference>
<keyword evidence="2" id="KW-0805">Transcription regulation</keyword>
<evidence type="ECO:0000313" key="8">
    <source>
        <dbReference type="Proteomes" id="UP001269819"/>
    </source>
</evidence>
<dbReference type="Gene3D" id="1.10.357.10">
    <property type="entry name" value="Tetracycline Repressor, domain 2"/>
    <property type="match status" value="1"/>
</dbReference>
<evidence type="ECO:0000259" key="6">
    <source>
        <dbReference type="PROSITE" id="PS50977"/>
    </source>
</evidence>
<comment type="caution">
    <text evidence="7">The sequence shown here is derived from an EMBL/GenBank/DDBJ whole genome shotgun (WGS) entry which is preliminary data.</text>
</comment>
<organism evidence="7 8">
    <name type="scientific">Marinobacter xestospongiae</name>
    <dbReference type="NCBI Taxonomy" id="994319"/>
    <lineage>
        <taxon>Bacteria</taxon>
        <taxon>Pseudomonadati</taxon>
        <taxon>Pseudomonadota</taxon>
        <taxon>Gammaproteobacteria</taxon>
        <taxon>Pseudomonadales</taxon>
        <taxon>Marinobacteraceae</taxon>
        <taxon>Marinobacter</taxon>
    </lineage>
</organism>
<evidence type="ECO:0000256" key="5">
    <source>
        <dbReference type="PROSITE-ProRule" id="PRU00335"/>
    </source>
</evidence>
<dbReference type="Pfam" id="PF08361">
    <property type="entry name" value="TetR_C_2"/>
    <property type="match status" value="1"/>
</dbReference>
<protein>
    <submittedName>
        <fullName evidence="7">TetR family transcriptional regulator</fullName>
    </submittedName>
</protein>
<proteinExistence type="predicted"/>
<keyword evidence="1" id="KW-0678">Repressor</keyword>
<dbReference type="PROSITE" id="PS50977">
    <property type="entry name" value="HTH_TETR_2"/>
    <property type="match status" value="1"/>
</dbReference>
<evidence type="ECO:0000256" key="1">
    <source>
        <dbReference type="ARBA" id="ARBA00022491"/>
    </source>
</evidence>
<reference evidence="7 8" key="1">
    <citation type="submission" date="2023-10" db="EMBL/GenBank/DDBJ databases">
        <title>Characteristics and mechanism of a salt-tolerant marine origin heterotrophic nitrifying- aerobic denitrifying bacteria Marinobacter xestospongiae HN1.</title>
        <authorList>
            <person name="Qi R."/>
        </authorList>
    </citation>
    <scope>NUCLEOTIDE SEQUENCE [LARGE SCALE GENOMIC DNA]</scope>
    <source>
        <strain evidence="7 8">HN1</strain>
    </source>
</reference>
<evidence type="ECO:0000256" key="2">
    <source>
        <dbReference type="ARBA" id="ARBA00023015"/>
    </source>
</evidence>
<accession>A0ABU3VUJ0</accession>
<name>A0ABU3VUJ0_9GAMM</name>
<feature type="domain" description="HTH tetR-type" evidence="6">
    <location>
        <begin position="10"/>
        <end position="70"/>
    </location>
</feature>
<sequence length="212" mass="24717">MARRTKEDAQKTREQLLDAAETVFHRKGVSKTSLNDIAEEAGLTRGALYWHFKNKHDVFEAMLERMDLPLEILHQAIASPEQEDPLGEMRKFLYYLIGEIANDPKRRRVYEIVLQKCELSEENASLAERHRQGFVTASERMSRILNNAIHRQQLPADLDVERAVLFLHVQITGLIYMWLLRQGDFDFETEGRRVIDTYFCILHRGFGEKNDG</sequence>
<evidence type="ECO:0000313" key="7">
    <source>
        <dbReference type="EMBL" id="MDV2077935.1"/>
    </source>
</evidence>
<dbReference type="PRINTS" id="PR00455">
    <property type="entry name" value="HTHTETR"/>
</dbReference>
<dbReference type="SUPFAM" id="SSF48498">
    <property type="entry name" value="Tetracyclin repressor-like, C-terminal domain"/>
    <property type="match status" value="1"/>
</dbReference>
<gene>
    <name evidence="7" type="ORF">RYS15_04540</name>
</gene>
<dbReference type="PROSITE" id="PS01081">
    <property type="entry name" value="HTH_TETR_1"/>
    <property type="match status" value="1"/>
</dbReference>